<dbReference type="AlphaFoldDB" id="A0A1H1MYI8"/>
<accession>A0A1H1MYI8</accession>
<evidence type="ECO:0000313" key="2">
    <source>
        <dbReference type="Proteomes" id="UP000198963"/>
    </source>
</evidence>
<organism evidence="1 2">
    <name type="scientific">Winogradskyella sediminis</name>
    <dbReference type="NCBI Taxonomy" id="1382466"/>
    <lineage>
        <taxon>Bacteria</taxon>
        <taxon>Pseudomonadati</taxon>
        <taxon>Bacteroidota</taxon>
        <taxon>Flavobacteriia</taxon>
        <taxon>Flavobacteriales</taxon>
        <taxon>Flavobacteriaceae</taxon>
        <taxon>Winogradskyella</taxon>
    </lineage>
</organism>
<sequence>MKLLQNLKKQFSPTKPQLDKVDASQEATAPKTMITRTFTKDEDTFMFI</sequence>
<name>A0A1H1MYI8_9FLAO</name>
<proteinExistence type="predicted"/>
<dbReference type="Proteomes" id="UP000198963">
    <property type="component" value="Chromosome I"/>
</dbReference>
<keyword evidence="2" id="KW-1185">Reference proteome</keyword>
<gene>
    <name evidence="1" type="ORF">SAMN04489797_0441</name>
</gene>
<reference evidence="1 2" key="1">
    <citation type="submission" date="2016-10" db="EMBL/GenBank/DDBJ databases">
        <authorList>
            <person name="Varghese N."/>
            <person name="Submissions S."/>
        </authorList>
    </citation>
    <scope>NUCLEOTIDE SEQUENCE [LARGE SCALE GENOMIC DNA]</scope>
    <source>
        <strain evidence="1 2">RHA_55</strain>
    </source>
</reference>
<dbReference type="EMBL" id="LT629774">
    <property type="protein sequence ID" value="SDR90989.1"/>
    <property type="molecule type" value="Genomic_DNA"/>
</dbReference>
<dbReference type="RefSeq" id="WP_157723979.1">
    <property type="nucleotide sequence ID" value="NZ_JBLXAG010000027.1"/>
</dbReference>
<evidence type="ECO:0000313" key="1">
    <source>
        <dbReference type="EMBL" id="SDR90989.1"/>
    </source>
</evidence>
<protein>
    <submittedName>
        <fullName evidence="1">Uncharacterized protein</fullName>
    </submittedName>
</protein>